<dbReference type="AlphaFoldDB" id="F4Q143"/>
<keyword evidence="1" id="KW-0472">Membrane</keyword>
<dbReference type="GeneID" id="14870497"/>
<name>F4Q143_CACFS</name>
<proteinExistence type="predicted"/>
<dbReference type="RefSeq" id="XP_004366448.1">
    <property type="nucleotide sequence ID" value="XM_004366391.1"/>
</dbReference>
<evidence type="ECO:0000256" key="1">
    <source>
        <dbReference type="SAM" id="Phobius"/>
    </source>
</evidence>
<evidence type="ECO:0000313" key="2">
    <source>
        <dbReference type="EMBL" id="EGG18544.1"/>
    </source>
</evidence>
<gene>
    <name evidence="2" type="ORF">DFA_04038</name>
</gene>
<evidence type="ECO:0000313" key="3">
    <source>
        <dbReference type="Proteomes" id="UP000007797"/>
    </source>
</evidence>
<dbReference type="Proteomes" id="UP000007797">
    <property type="component" value="Unassembled WGS sequence"/>
</dbReference>
<reference evidence="3" key="1">
    <citation type="journal article" date="2011" name="Genome Res.">
        <title>Phylogeny-wide analysis of social amoeba genomes highlights ancient origins for complex intercellular communication.</title>
        <authorList>
            <person name="Heidel A.J."/>
            <person name="Lawal H.M."/>
            <person name="Felder M."/>
            <person name="Schilde C."/>
            <person name="Helps N.R."/>
            <person name="Tunggal B."/>
            <person name="Rivero F."/>
            <person name="John U."/>
            <person name="Schleicher M."/>
            <person name="Eichinger L."/>
            <person name="Platzer M."/>
            <person name="Noegel A.A."/>
            <person name="Schaap P."/>
            <person name="Gloeckner G."/>
        </authorList>
    </citation>
    <scope>NUCLEOTIDE SEQUENCE [LARGE SCALE GENOMIC DNA]</scope>
    <source>
        <strain evidence="3">SH3</strain>
    </source>
</reference>
<sequence>MSFSVSVVFVLFKMYWLSRWIVIQRRPVDEFYLYLFECPTIIIGLAHSIIAIAKDKR</sequence>
<keyword evidence="1" id="KW-0812">Transmembrane</keyword>
<dbReference type="EMBL" id="GL883018">
    <property type="protein sequence ID" value="EGG18544.1"/>
    <property type="molecule type" value="Genomic_DNA"/>
</dbReference>
<keyword evidence="3" id="KW-1185">Reference proteome</keyword>
<dbReference type="KEGG" id="dfa:DFA_04038"/>
<keyword evidence="1" id="KW-1133">Transmembrane helix</keyword>
<accession>F4Q143</accession>
<feature type="transmembrane region" description="Helical" evidence="1">
    <location>
        <begin position="31"/>
        <end position="53"/>
    </location>
</feature>
<protein>
    <recommendedName>
        <fullName evidence="4">Transmembrane protein</fullName>
    </recommendedName>
</protein>
<evidence type="ECO:0008006" key="4">
    <source>
        <dbReference type="Google" id="ProtNLM"/>
    </source>
</evidence>
<organism evidence="2 3">
    <name type="scientific">Cavenderia fasciculata</name>
    <name type="common">Slime mold</name>
    <name type="synonym">Dictyostelium fasciculatum</name>
    <dbReference type="NCBI Taxonomy" id="261658"/>
    <lineage>
        <taxon>Eukaryota</taxon>
        <taxon>Amoebozoa</taxon>
        <taxon>Evosea</taxon>
        <taxon>Eumycetozoa</taxon>
        <taxon>Dictyostelia</taxon>
        <taxon>Acytosteliales</taxon>
        <taxon>Cavenderiaceae</taxon>
        <taxon>Cavenderia</taxon>
    </lineage>
</organism>